<reference evidence="2 3" key="1">
    <citation type="submission" date="2021-01" db="EMBL/GenBank/DDBJ databases">
        <title>Whole genome shotgun sequence of Catellatospora bangladeshensis NBRC 107357.</title>
        <authorList>
            <person name="Komaki H."/>
            <person name="Tamura T."/>
        </authorList>
    </citation>
    <scope>NUCLEOTIDE SEQUENCE [LARGE SCALE GENOMIC DNA]</scope>
    <source>
        <strain evidence="2 3">NBRC 107357</strain>
    </source>
</reference>
<dbReference type="AlphaFoldDB" id="A0A8J3NMX8"/>
<name>A0A8J3NMX8_9ACTN</name>
<proteinExistence type="predicted"/>
<dbReference type="RefSeq" id="WP_203757382.1">
    <property type="nucleotide sequence ID" value="NZ_BONF01000070.1"/>
</dbReference>
<organism evidence="2 3">
    <name type="scientific">Catellatospora bangladeshensis</name>
    <dbReference type="NCBI Taxonomy" id="310355"/>
    <lineage>
        <taxon>Bacteria</taxon>
        <taxon>Bacillati</taxon>
        <taxon>Actinomycetota</taxon>
        <taxon>Actinomycetes</taxon>
        <taxon>Micromonosporales</taxon>
        <taxon>Micromonosporaceae</taxon>
        <taxon>Catellatospora</taxon>
    </lineage>
</organism>
<protein>
    <submittedName>
        <fullName evidence="2">Uncharacterized protein</fullName>
    </submittedName>
</protein>
<evidence type="ECO:0000313" key="3">
    <source>
        <dbReference type="Proteomes" id="UP000601223"/>
    </source>
</evidence>
<evidence type="ECO:0000256" key="1">
    <source>
        <dbReference type="SAM" id="MobiDB-lite"/>
    </source>
</evidence>
<evidence type="ECO:0000313" key="2">
    <source>
        <dbReference type="EMBL" id="GIF86410.1"/>
    </source>
</evidence>
<gene>
    <name evidence="2" type="ORF">Cba03nite_77590</name>
</gene>
<dbReference type="EMBL" id="BONF01000070">
    <property type="protein sequence ID" value="GIF86410.1"/>
    <property type="molecule type" value="Genomic_DNA"/>
</dbReference>
<comment type="caution">
    <text evidence="2">The sequence shown here is derived from an EMBL/GenBank/DDBJ whole genome shotgun (WGS) entry which is preliminary data.</text>
</comment>
<accession>A0A8J3NMX8</accession>
<sequence>MHAASSSDLDNRSGHVPPADTGVRLSAAVTTHPRRRHEAAALAASQPGLGFEVIEDPDPDGPRSALRTARLAWRRTDPAATHRVLVQDDMRLAPGFGRLVHDAVAAQPDRILCLFTEWGSRTSPAVRLAALAGAGWVPLLDPYVPTTAVVLPAAVAHALAEFPAEPGEPDDVLLWRFAREHRLTPLVSCPNLAEHEPGESLVGNDVLLGPRHSVLFGGGAAPWARVLAPRMVPHLLLFEGIAVCQVPGADGGWTAVRADEFLAPAGLTIPDLLDRYAATASRRDPAGRIRRVIADSLLLQLWLTAFCFGLAACDLLRDLPPAPVSGKLHESSPSEPRVPRNCSTGDAVAAALRSARGRAAMETFAPGLLRRFVPRQRLAGLARLADPMVREAISDGCAHAGQAFDLFWKDSLQ</sequence>
<dbReference type="Proteomes" id="UP000601223">
    <property type="component" value="Unassembled WGS sequence"/>
</dbReference>
<feature type="region of interest" description="Disordered" evidence="1">
    <location>
        <begin position="1"/>
        <end position="22"/>
    </location>
</feature>
<keyword evidence="3" id="KW-1185">Reference proteome</keyword>